<sequence length="195" mass="21163">MTFKMSSKAQTIKIFNLRSDTNEFIGAGDAYIPANTGLPAYSTDIAPPAAKDGFVAVFNSESEKWSLVEDHRGKVVYNIKTGEAITINQLGALPDDVVSIAPEGHFVKWDGKKWVHDTEAEKVAQVTQATQQKEGLLTLAASKIGPLQDAVDLGIATDSEAALLLEWRKHRVLINRINPADAPDINWPEVPGDVA</sequence>
<keyword evidence="4" id="KW-0143">Chaperone</keyword>
<proteinExistence type="inferred from homology"/>
<dbReference type="EMBL" id="MK972714">
    <property type="protein sequence ID" value="QEI25541.1"/>
    <property type="molecule type" value="Genomic_DNA"/>
</dbReference>
<evidence type="ECO:0000256" key="4">
    <source>
        <dbReference type="ARBA" id="ARBA00023186"/>
    </source>
</evidence>
<dbReference type="Proteomes" id="UP000324256">
    <property type="component" value="Segment"/>
</dbReference>
<dbReference type="PANTHER" id="PTHR34413:SF2">
    <property type="entry name" value="PROPHAGE TAIL FIBER ASSEMBLY PROTEIN HOMOLOG TFAE-RELATED"/>
    <property type="match status" value="1"/>
</dbReference>
<dbReference type="InterPro" id="IPR051220">
    <property type="entry name" value="TFA_Chaperone"/>
</dbReference>
<dbReference type="PANTHER" id="PTHR34413">
    <property type="entry name" value="PROPHAGE TAIL FIBER ASSEMBLY PROTEIN HOMOLOG TFAE-RELATED-RELATED"/>
    <property type="match status" value="1"/>
</dbReference>
<comment type="similarity">
    <text evidence="1">Belongs to the tfa family.</text>
</comment>
<dbReference type="GO" id="GO:0098004">
    <property type="term" value="P:virus tail fiber assembly"/>
    <property type="evidence" value="ECO:0007669"/>
    <property type="project" value="UniProtKB-KW"/>
</dbReference>
<protein>
    <submittedName>
        <fullName evidence="5">Tail fiber assembly protein</fullName>
    </submittedName>
</protein>
<organism evidence="5 6">
    <name type="scientific">Salmonella phage SW3</name>
    <dbReference type="NCBI Taxonomy" id="2592221"/>
    <lineage>
        <taxon>Viruses</taxon>
        <taxon>Duplodnaviria</taxon>
        <taxon>Heunggongvirae</taxon>
        <taxon>Uroviricota</taxon>
        <taxon>Caudoviricetes</taxon>
        <taxon>Peduoviridae</taxon>
        <taxon>Irrigatiovirus</taxon>
        <taxon>Irrigatiovirus SI7</taxon>
    </lineage>
</organism>
<evidence type="ECO:0000256" key="3">
    <source>
        <dbReference type="ARBA" id="ARBA00023138"/>
    </source>
</evidence>
<evidence type="ECO:0000313" key="6">
    <source>
        <dbReference type="Proteomes" id="UP000324256"/>
    </source>
</evidence>
<keyword evidence="2" id="KW-1245">Viral tail assembly</keyword>
<evidence type="ECO:0000256" key="1">
    <source>
        <dbReference type="ARBA" id="ARBA00008579"/>
    </source>
</evidence>
<accession>A0A5C0CH10</accession>
<evidence type="ECO:0000256" key="2">
    <source>
        <dbReference type="ARBA" id="ARBA00022465"/>
    </source>
</evidence>
<evidence type="ECO:0000313" key="5">
    <source>
        <dbReference type="EMBL" id="QEI25541.1"/>
    </source>
</evidence>
<dbReference type="InterPro" id="IPR003458">
    <property type="entry name" value="Phage_T4_Gp38_tail_assem"/>
</dbReference>
<reference evidence="5 6" key="1">
    <citation type="submission" date="2019-05" db="EMBL/GenBank/DDBJ databases">
        <title>Salmonella bacteriophage diversity and host specificity revealed by physiological characterization and whole genome sequencing.</title>
        <authorList>
            <person name="Fong K."/>
            <person name="Tremblay D."/>
            <person name="Delaquis P."/>
            <person name="Moineau S."/>
            <person name="Goodridge L."/>
            <person name="Levesque R."/>
            <person name="Wang S."/>
        </authorList>
    </citation>
    <scope>NUCLEOTIDE SEQUENCE [LARGE SCALE GENOMIC DNA]</scope>
</reference>
<dbReference type="Pfam" id="PF02413">
    <property type="entry name" value="Caudo_TAP"/>
    <property type="match status" value="1"/>
</dbReference>
<keyword evidence="3" id="KW-1246">Viral tail fiber assembly</keyword>
<keyword evidence="2" id="KW-1188">Viral release from host cell</keyword>
<name>A0A5C0CH10_9CAUD</name>